<dbReference type="Proteomes" id="UP001470230">
    <property type="component" value="Unassembled WGS sequence"/>
</dbReference>
<dbReference type="Pfam" id="PF00249">
    <property type="entry name" value="Myb_DNA-binding"/>
    <property type="match status" value="2"/>
</dbReference>
<feature type="domain" description="HTH myb-type" evidence="3">
    <location>
        <begin position="75"/>
        <end position="123"/>
    </location>
</feature>
<organism evidence="4 5">
    <name type="scientific">Tritrichomonas musculus</name>
    <dbReference type="NCBI Taxonomy" id="1915356"/>
    <lineage>
        <taxon>Eukaryota</taxon>
        <taxon>Metamonada</taxon>
        <taxon>Parabasalia</taxon>
        <taxon>Tritrichomonadida</taxon>
        <taxon>Tritrichomonadidae</taxon>
        <taxon>Tritrichomonas</taxon>
    </lineage>
</organism>
<feature type="domain" description="HTH myb-type" evidence="3">
    <location>
        <begin position="22"/>
        <end position="72"/>
    </location>
</feature>
<dbReference type="SMART" id="SM00717">
    <property type="entry name" value="SANT"/>
    <property type="match status" value="2"/>
</dbReference>
<feature type="domain" description="Myb-like" evidence="1">
    <location>
        <begin position="76"/>
        <end position="119"/>
    </location>
</feature>
<comment type="caution">
    <text evidence="4">The sequence shown here is derived from an EMBL/GenBank/DDBJ whole genome shotgun (WGS) entry which is preliminary data.</text>
</comment>
<evidence type="ECO:0000313" key="5">
    <source>
        <dbReference type="Proteomes" id="UP001470230"/>
    </source>
</evidence>
<dbReference type="PANTHER" id="PTHR45614:SF69">
    <property type="entry name" value="CHROMOSOME UNDETERMINED SCAFFOLD_38, WHOLE GENOME SHOTGUN SEQUENCE"/>
    <property type="match status" value="1"/>
</dbReference>
<dbReference type="InterPro" id="IPR050560">
    <property type="entry name" value="MYB_TF"/>
</dbReference>
<feature type="domain" description="Myb-like" evidence="1">
    <location>
        <begin position="17"/>
        <end position="68"/>
    </location>
</feature>
<dbReference type="EMBL" id="JAPFFF010000030">
    <property type="protein sequence ID" value="KAK8845665.1"/>
    <property type="molecule type" value="Genomic_DNA"/>
</dbReference>
<keyword evidence="5" id="KW-1185">Reference proteome</keyword>
<dbReference type="PROSITE" id="PS50090">
    <property type="entry name" value="MYB_LIKE"/>
    <property type="match status" value="2"/>
</dbReference>
<dbReference type="InterPro" id="IPR001005">
    <property type="entry name" value="SANT/Myb"/>
</dbReference>
<sequence>MEQQFQDYKKCISPSQESTTLRKRFTEEEDNILKHVIQTLGIRNWSEVAKYLPGRSGRQCRDRYNNYLFKDISFRPWTNEEDEIIMRKYLIFGNHWSKISTFLDGRSGNNVKNRWHKYLSKRYGDFLSKLKFISPVYQGPIATKPVIQIPPPPPIPIMNFFPQPKQYAIQVTYLFNEPFY</sequence>
<gene>
    <name evidence="4" type="ORF">M9Y10_020583</name>
</gene>
<protein>
    <recommendedName>
        <fullName evidence="6">Myb-like DNA-binding domain containing protein</fullName>
    </recommendedName>
</protein>
<dbReference type="Gene3D" id="1.10.10.60">
    <property type="entry name" value="Homeodomain-like"/>
    <property type="match status" value="2"/>
</dbReference>
<evidence type="ECO:0000259" key="2">
    <source>
        <dbReference type="PROSITE" id="PS51293"/>
    </source>
</evidence>
<dbReference type="SUPFAM" id="SSF46689">
    <property type="entry name" value="Homeodomain-like"/>
    <property type="match status" value="1"/>
</dbReference>
<feature type="domain" description="SANT" evidence="2">
    <location>
        <begin position="20"/>
        <end position="72"/>
    </location>
</feature>
<proteinExistence type="predicted"/>
<dbReference type="PROSITE" id="PS51294">
    <property type="entry name" value="HTH_MYB"/>
    <property type="match status" value="2"/>
</dbReference>
<dbReference type="InterPro" id="IPR009057">
    <property type="entry name" value="Homeodomain-like_sf"/>
</dbReference>
<dbReference type="InterPro" id="IPR017884">
    <property type="entry name" value="SANT_dom"/>
</dbReference>
<dbReference type="InterPro" id="IPR017930">
    <property type="entry name" value="Myb_dom"/>
</dbReference>
<accession>A0ABR2HE35</accession>
<evidence type="ECO:0000259" key="3">
    <source>
        <dbReference type="PROSITE" id="PS51294"/>
    </source>
</evidence>
<name>A0ABR2HE35_9EUKA</name>
<reference evidence="4 5" key="1">
    <citation type="submission" date="2024-04" db="EMBL/GenBank/DDBJ databases">
        <title>Tritrichomonas musculus Genome.</title>
        <authorList>
            <person name="Alves-Ferreira E."/>
            <person name="Grigg M."/>
            <person name="Lorenzi H."/>
            <person name="Galac M."/>
        </authorList>
    </citation>
    <scope>NUCLEOTIDE SEQUENCE [LARGE SCALE GENOMIC DNA]</scope>
    <source>
        <strain evidence="4 5">EAF2021</strain>
    </source>
</reference>
<evidence type="ECO:0008006" key="6">
    <source>
        <dbReference type="Google" id="ProtNLM"/>
    </source>
</evidence>
<evidence type="ECO:0000313" key="4">
    <source>
        <dbReference type="EMBL" id="KAK8845665.1"/>
    </source>
</evidence>
<dbReference type="PANTHER" id="PTHR45614">
    <property type="entry name" value="MYB PROTEIN-RELATED"/>
    <property type="match status" value="1"/>
</dbReference>
<dbReference type="PROSITE" id="PS51293">
    <property type="entry name" value="SANT"/>
    <property type="match status" value="1"/>
</dbReference>
<evidence type="ECO:0000259" key="1">
    <source>
        <dbReference type="PROSITE" id="PS50090"/>
    </source>
</evidence>
<dbReference type="CDD" id="cd00167">
    <property type="entry name" value="SANT"/>
    <property type="match status" value="2"/>
</dbReference>